<accession>A0A0M3KJH4</accession>
<reference evidence="4" key="1">
    <citation type="submission" date="2017-02" db="UniProtKB">
        <authorList>
            <consortium name="WormBaseParasite"/>
        </authorList>
    </citation>
    <scope>IDENTIFICATION</scope>
</reference>
<proteinExistence type="predicted"/>
<dbReference type="AlphaFoldDB" id="A0A0M3KJH4"/>
<organism evidence="4">
    <name type="scientific">Anisakis simplex</name>
    <name type="common">Herring worm</name>
    <dbReference type="NCBI Taxonomy" id="6269"/>
    <lineage>
        <taxon>Eukaryota</taxon>
        <taxon>Metazoa</taxon>
        <taxon>Ecdysozoa</taxon>
        <taxon>Nematoda</taxon>
        <taxon>Chromadorea</taxon>
        <taxon>Rhabditida</taxon>
        <taxon>Spirurina</taxon>
        <taxon>Ascaridomorpha</taxon>
        <taxon>Ascaridoidea</taxon>
        <taxon>Anisakidae</taxon>
        <taxon>Anisakis</taxon>
        <taxon>Anisakis simplex complex</taxon>
    </lineage>
</organism>
<evidence type="ECO:0000313" key="4">
    <source>
        <dbReference type="WBParaSite" id="ASIM_0002114801-mRNA-1"/>
    </source>
</evidence>
<feature type="compositionally biased region" description="Polar residues" evidence="1">
    <location>
        <begin position="1"/>
        <end position="11"/>
    </location>
</feature>
<dbReference type="WBParaSite" id="ASIM_0002114801-mRNA-1">
    <property type="protein sequence ID" value="ASIM_0002114801-mRNA-1"/>
    <property type="gene ID" value="ASIM_0002114801"/>
</dbReference>
<feature type="compositionally biased region" description="Basic and acidic residues" evidence="1">
    <location>
        <begin position="57"/>
        <end position="94"/>
    </location>
</feature>
<name>A0A0M3KJH4_ANISI</name>
<protein>
    <submittedName>
        <fullName evidence="4">Organ specific protein</fullName>
    </submittedName>
</protein>
<sequence length="143" mass="16433">MAQYNDGNFQRIQYGDEDSQKSDNYVNDELGNSLKSPMPPSLTRPRTSATSEAGSNFKEDTHKLEPTKQYEHVPDSENQRKPSFLRETEERPMNENRYPPSIKPGDGIVKDPRNNFHDDLRKESQTTPPMLFTLSPEVMLLFA</sequence>
<dbReference type="Proteomes" id="UP000267096">
    <property type="component" value="Unassembled WGS sequence"/>
</dbReference>
<feature type="region of interest" description="Disordered" evidence="1">
    <location>
        <begin position="1"/>
        <end position="129"/>
    </location>
</feature>
<dbReference type="EMBL" id="UYRR01039847">
    <property type="protein sequence ID" value="VDK77590.1"/>
    <property type="molecule type" value="Genomic_DNA"/>
</dbReference>
<reference evidence="2 3" key="2">
    <citation type="submission" date="2018-11" db="EMBL/GenBank/DDBJ databases">
        <authorList>
            <consortium name="Pathogen Informatics"/>
        </authorList>
    </citation>
    <scope>NUCLEOTIDE SEQUENCE [LARGE SCALE GENOMIC DNA]</scope>
</reference>
<gene>
    <name evidence="2" type="ORF">ASIM_LOCUS20522</name>
</gene>
<feature type="compositionally biased region" description="Polar residues" evidence="1">
    <location>
        <begin position="44"/>
        <end position="54"/>
    </location>
</feature>
<feature type="compositionally biased region" description="Basic and acidic residues" evidence="1">
    <location>
        <begin position="108"/>
        <end position="124"/>
    </location>
</feature>
<evidence type="ECO:0000313" key="2">
    <source>
        <dbReference type="EMBL" id="VDK77590.1"/>
    </source>
</evidence>
<evidence type="ECO:0000313" key="3">
    <source>
        <dbReference type="Proteomes" id="UP000267096"/>
    </source>
</evidence>
<keyword evidence="3" id="KW-1185">Reference proteome</keyword>
<evidence type="ECO:0000256" key="1">
    <source>
        <dbReference type="SAM" id="MobiDB-lite"/>
    </source>
</evidence>